<evidence type="ECO:0000259" key="2">
    <source>
        <dbReference type="Pfam" id="PF02129"/>
    </source>
</evidence>
<dbReference type="PANTHER" id="PTHR22946:SF9">
    <property type="entry name" value="POLYKETIDE TRANSFERASE AF380"/>
    <property type="match status" value="1"/>
</dbReference>
<proteinExistence type="predicted"/>
<dbReference type="InterPro" id="IPR050261">
    <property type="entry name" value="FrsA_esterase"/>
</dbReference>
<sequence length="418" mass="46084">MLGSSLFLMGNFAQAQNDGPIWPPVMSQLRAGPSESSVAAQLLPDVAVEPAGVGALARWSGIWQGWACFSAQCDVKVAIEKLSADTATVVYAAASTTQRTTERGEAKFVNNEMQMKLQAGATLLLRLREDGDMEMSLWRNAQQLISLGVLTKKPFPYARTVEHIPTPWQQDGRAQTLEMVVYRPPGAGPFPTLVFNHGSTGEGDRPELFAQTWASPEVGHYFVDRGWQVVFPQRRGRGRSDGVYDEGFEPDRSRYACKAELSLPGLERAMTDLDAVMAHLLTRMDVDAKRLLIGGVSRGGILSVAYAGTRVQPQFLGVLNFVGGWVGDRCKDADKVNAVSFVRGAMFPRPTLWLYGAHDPFYSLSHSRKNFDAFTAAGGKGEFMEFAPLYSGNGHFIHSQPVLWESAVTDYLYKMERY</sequence>
<dbReference type="InterPro" id="IPR000383">
    <property type="entry name" value="Xaa-Pro-like_dom"/>
</dbReference>
<name>A0ABR6RGV3_9BURK</name>
<evidence type="ECO:0000313" key="4">
    <source>
        <dbReference type="Proteomes" id="UP000562492"/>
    </source>
</evidence>
<dbReference type="Proteomes" id="UP000562492">
    <property type="component" value="Unassembled WGS sequence"/>
</dbReference>
<organism evidence="3 4">
    <name type="scientific">Comamonas odontotermitis</name>
    <dbReference type="NCBI Taxonomy" id="379895"/>
    <lineage>
        <taxon>Bacteria</taxon>
        <taxon>Pseudomonadati</taxon>
        <taxon>Pseudomonadota</taxon>
        <taxon>Betaproteobacteria</taxon>
        <taxon>Burkholderiales</taxon>
        <taxon>Comamonadaceae</taxon>
        <taxon>Comamonas</taxon>
    </lineage>
</organism>
<dbReference type="EMBL" id="JACHKZ010000014">
    <property type="protein sequence ID" value="MBB6578396.1"/>
    <property type="molecule type" value="Genomic_DNA"/>
</dbReference>
<comment type="caution">
    <text evidence="3">The sequence shown here is derived from an EMBL/GenBank/DDBJ whole genome shotgun (WGS) entry which is preliminary data.</text>
</comment>
<feature type="domain" description="Xaa-Pro dipeptidyl-peptidase-like" evidence="2">
    <location>
        <begin position="175"/>
        <end position="251"/>
    </location>
</feature>
<keyword evidence="1 3" id="KW-0378">Hydrolase</keyword>
<dbReference type="RefSeq" id="WP_233464506.1">
    <property type="nucleotide sequence ID" value="NZ_JACHKZ010000014.1"/>
</dbReference>
<dbReference type="GO" id="GO:0016787">
    <property type="term" value="F:hydrolase activity"/>
    <property type="evidence" value="ECO:0007669"/>
    <property type="project" value="UniProtKB-KW"/>
</dbReference>
<dbReference type="Pfam" id="PF02129">
    <property type="entry name" value="Peptidase_S15"/>
    <property type="match status" value="1"/>
</dbReference>
<accession>A0ABR6RGV3</accession>
<evidence type="ECO:0000256" key="1">
    <source>
        <dbReference type="ARBA" id="ARBA00022801"/>
    </source>
</evidence>
<dbReference type="Gene3D" id="3.40.50.1820">
    <property type="entry name" value="alpha/beta hydrolase"/>
    <property type="match status" value="1"/>
</dbReference>
<keyword evidence="4" id="KW-1185">Reference proteome</keyword>
<gene>
    <name evidence="3" type="ORF">HNP33_002478</name>
</gene>
<dbReference type="SUPFAM" id="SSF53474">
    <property type="entry name" value="alpha/beta-Hydrolases"/>
    <property type="match status" value="1"/>
</dbReference>
<protein>
    <submittedName>
        <fullName evidence="3">Dienelactone hydrolase</fullName>
    </submittedName>
</protein>
<dbReference type="InterPro" id="IPR029058">
    <property type="entry name" value="AB_hydrolase_fold"/>
</dbReference>
<evidence type="ECO:0000313" key="3">
    <source>
        <dbReference type="EMBL" id="MBB6578396.1"/>
    </source>
</evidence>
<dbReference type="PANTHER" id="PTHR22946">
    <property type="entry name" value="DIENELACTONE HYDROLASE DOMAIN-CONTAINING PROTEIN-RELATED"/>
    <property type="match status" value="1"/>
</dbReference>
<reference evidence="3 4" key="1">
    <citation type="submission" date="2020-08" db="EMBL/GenBank/DDBJ databases">
        <title>Functional genomics of gut bacteria from endangered species of beetles.</title>
        <authorList>
            <person name="Carlos-Shanley C."/>
        </authorList>
    </citation>
    <scope>NUCLEOTIDE SEQUENCE [LARGE SCALE GENOMIC DNA]</scope>
    <source>
        <strain evidence="3 4">S00124</strain>
    </source>
</reference>